<dbReference type="Gene3D" id="1.10.1220.10">
    <property type="entry name" value="Met repressor-like"/>
    <property type="match status" value="1"/>
</dbReference>
<organism evidence="1 2">
    <name type="scientific">Burkholderia aenigmatica</name>
    <dbReference type="NCBI Taxonomy" id="2015348"/>
    <lineage>
        <taxon>Bacteria</taxon>
        <taxon>Pseudomonadati</taxon>
        <taxon>Pseudomonadota</taxon>
        <taxon>Betaproteobacteria</taxon>
        <taxon>Burkholderiales</taxon>
        <taxon>Burkholderiaceae</taxon>
        <taxon>Burkholderia</taxon>
        <taxon>Burkholderia cepacia complex</taxon>
    </lineage>
</organism>
<sequence>MSTLEERLKKNPPDVERFNIDLPTQMKADLKAYAKARGVTVARVIRTLIELNIYPERAEAQKAD</sequence>
<proteinExistence type="predicted"/>
<dbReference type="EMBL" id="NKFA01000008">
    <property type="protein sequence ID" value="OXI42197.1"/>
    <property type="molecule type" value="Genomic_DNA"/>
</dbReference>
<evidence type="ECO:0008006" key="3">
    <source>
        <dbReference type="Google" id="ProtNLM"/>
    </source>
</evidence>
<dbReference type="InterPro" id="IPR010985">
    <property type="entry name" value="Ribbon_hlx_hlx"/>
</dbReference>
<evidence type="ECO:0000313" key="2">
    <source>
        <dbReference type="Proteomes" id="UP000214600"/>
    </source>
</evidence>
<dbReference type="InterPro" id="IPR013321">
    <property type="entry name" value="Arc_rbn_hlx_hlx"/>
</dbReference>
<reference evidence="2" key="1">
    <citation type="submission" date="2017-06" db="EMBL/GenBank/DDBJ databases">
        <authorList>
            <person name="LiPuma J."/>
            <person name="Spilker T."/>
        </authorList>
    </citation>
    <scope>NUCLEOTIDE SEQUENCE [LARGE SCALE GENOMIC DNA]</scope>
    <source>
        <strain evidence="2">AU17325</strain>
    </source>
</reference>
<comment type="caution">
    <text evidence="1">The sequence shown here is derived from an EMBL/GenBank/DDBJ whole genome shotgun (WGS) entry which is preliminary data.</text>
</comment>
<gene>
    <name evidence="1" type="ORF">CFB84_23470</name>
</gene>
<dbReference type="GO" id="GO:0006355">
    <property type="term" value="P:regulation of DNA-templated transcription"/>
    <property type="evidence" value="ECO:0007669"/>
    <property type="project" value="InterPro"/>
</dbReference>
<reference evidence="1 2" key="2">
    <citation type="submission" date="2017-08" db="EMBL/GenBank/DDBJ databases">
        <title>WGS of novel Burkholderia cepaca complex species.</title>
        <authorList>
            <person name="Lipuma J."/>
            <person name="Spilker T."/>
        </authorList>
    </citation>
    <scope>NUCLEOTIDE SEQUENCE [LARGE SCALE GENOMIC DNA]</scope>
    <source>
        <strain evidence="1 2">AU17325</strain>
    </source>
</reference>
<accession>A0A228IIG7</accession>
<protein>
    <recommendedName>
        <fullName evidence="3">CopG family transcriptional regulator</fullName>
    </recommendedName>
</protein>
<dbReference type="AlphaFoldDB" id="A0A228IIG7"/>
<name>A0A228IIG7_9BURK</name>
<dbReference type="SUPFAM" id="SSF47598">
    <property type="entry name" value="Ribbon-helix-helix"/>
    <property type="match status" value="1"/>
</dbReference>
<evidence type="ECO:0000313" key="1">
    <source>
        <dbReference type="EMBL" id="OXI42197.1"/>
    </source>
</evidence>
<dbReference type="Proteomes" id="UP000214600">
    <property type="component" value="Unassembled WGS sequence"/>
</dbReference>
<dbReference type="RefSeq" id="WP_089452222.1">
    <property type="nucleotide sequence ID" value="NZ_NKFA01000008.1"/>
</dbReference>